<evidence type="ECO:0008006" key="4">
    <source>
        <dbReference type="Google" id="ProtNLM"/>
    </source>
</evidence>
<dbReference type="EMBL" id="FQXQ01000004">
    <property type="protein sequence ID" value="SHH80487.1"/>
    <property type="molecule type" value="Genomic_DNA"/>
</dbReference>
<dbReference type="RefSeq" id="WP_073121184.1">
    <property type="nucleotide sequence ID" value="NZ_BMEN01000004.1"/>
</dbReference>
<name>A0A1M5VZ46_9FLAO</name>
<proteinExistence type="predicted"/>
<gene>
    <name evidence="2" type="ORF">SAMN05444281_2072</name>
</gene>
<evidence type="ECO:0000313" key="2">
    <source>
        <dbReference type="EMBL" id="SHH80487.1"/>
    </source>
</evidence>
<dbReference type="Gene3D" id="2.40.160.60">
    <property type="entry name" value="Outer membrane protein transport protein (OMPP1/FadL/TodX)"/>
    <property type="match status" value="1"/>
</dbReference>
<dbReference type="STRING" id="1195760.SAMN05444281_2072"/>
<dbReference type="OrthoDB" id="1491239at2"/>
<evidence type="ECO:0000313" key="3">
    <source>
        <dbReference type="Proteomes" id="UP000184109"/>
    </source>
</evidence>
<reference evidence="3" key="1">
    <citation type="submission" date="2016-11" db="EMBL/GenBank/DDBJ databases">
        <authorList>
            <person name="Varghese N."/>
            <person name="Submissions S."/>
        </authorList>
    </citation>
    <scope>NUCLEOTIDE SEQUENCE [LARGE SCALE GENOMIC DNA]</scope>
    <source>
        <strain evidence="3">DSM 100572</strain>
    </source>
</reference>
<organism evidence="2 3">
    <name type="scientific">Wenyingzhuangia marina</name>
    <dbReference type="NCBI Taxonomy" id="1195760"/>
    <lineage>
        <taxon>Bacteria</taxon>
        <taxon>Pseudomonadati</taxon>
        <taxon>Bacteroidota</taxon>
        <taxon>Flavobacteriia</taxon>
        <taxon>Flavobacteriales</taxon>
        <taxon>Flavobacteriaceae</taxon>
        <taxon>Wenyingzhuangia</taxon>
    </lineage>
</organism>
<protein>
    <recommendedName>
        <fullName evidence="4">Long-chain fatty acid transport protein</fullName>
    </recommendedName>
</protein>
<dbReference type="AlphaFoldDB" id="A0A1M5VZ46"/>
<feature type="signal peptide" evidence="1">
    <location>
        <begin position="1"/>
        <end position="22"/>
    </location>
</feature>
<dbReference type="Proteomes" id="UP000184109">
    <property type="component" value="Unassembled WGS sequence"/>
</dbReference>
<feature type="chain" id="PRO_5011957447" description="Long-chain fatty acid transport protein" evidence="1">
    <location>
        <begin position="23"/>
        <end position="418"/>
    </location>
</feature>
<keyword evidence="1" id="KW-0732">Signal</keyword>
<accession>A0A1M5VZ46</accession>
<keyword evidence="3" id="KW-1185">Reference proteome</keyword>
<evidence type="ECO:0000256" key="1">
    <source>
        <dbReference type="SAM" id="SignalP"/>
    </source>
</evidence>
<sequence>MKQNLNNIVVGLVTLFFVSAKAQEQQVSSLLSNVGTGTTFSEATMAEKAQGDLSVVGNNNFEVLTFTNPALLSDLQFTSLGVDLQVQSADVSSTEANFKSSNTTLSNLSFGVPLGIKGGFALGLRVHSAVGYEVDTNNFYNHGSGAVNQIYAGLGYEIFKNFSLGVQANVYFGETTKRQAFKNIQKATVYDQTYNVKGLATKVGAQYRVNISEKVMAQVGAYGVLGHQITATGTARFYEAIQTNKNTFSMIDNPVSSGLSGTQDNSFKSVFGVGLGTYNNWFAGVSYENQGATTYSGNTFNQGFSDSQLSFESRSKISVGGYIIPKRYALKNYLNRVAYRAGFKYENTGTVLNNESLKNIGMSFGLGLPIGKRISYANFTLEVGKLGDFSKNKYEEKYINIGVNFSLSDKWFEKRFIR</sequence>